<accession>A0A8H7DBI3</accession>
<dbReference type="EMBL" id="JACAZI010000003">
    <property type="protein sequence ID" value="KAF7366013.1"/>
    <property type="molecule type" value="Genomic_DNA"/>
</dbReference>
<evidence type="ECO:0000256" key="1">
    <source>
        <dbReference type="SAM" id="MobiDB-lite"/>
    </source>
</evidence>
<keyword evidence="2" id="KW-0812">Transmembrane</keyword>
<dbReference type="AlphaFoldDB" id="A0A8H7DBI3"/>
<feature type="transmembrane region" description="Helical" evidence="2">
    <location>
        <begin position="238"/>
        <end position="268"/>
    </location>
</feature>
<evidence type="ECO:0000313" key="3">
    <source>
        <dbReference type="EMBL" id="KAF7366013.1"/>
    </source>
</evidence>
<dbReference type="InterPro" id="IPR027948">
    <property type="entry name" value="DUF4436"/>
</dbReference>
<proteinExistence type="predicted"/>
<gene>
    <name evidence="3" type="ORF">MVEN_00477200</name>
</gene>
<keyword evidence="2" id="KW-0472">Membrane</keyword>
<dbReference type="Pfam" id="PF14494">
    <property type="entry name" value="DUF4436"/>
    <property type="match status" value="1"/>
</dbReference>
<sequence length="463" mass="50212">MPSARNPPAHSGGSPFQKARTFLSSRSTTTWHILICIILTVLVLCVSLGITSHLILGDVDDYVPLEDVTDNQIGLLANFLDIDPTMRTVTVDWFPLASNCMSPEPVVNLFVDPNLLVAGTSGTASTDVPTEPVFQFNNTQYCNATNQNSFPVFRTLLKLTGLGSPGKVDSRSLQAYPYDLYFFQVSMFAQLANTTESVGIILEQSFGTPINFNVVLNKTLSTNTANGILLYFTVSRSAAVIALVLIIVIANWLVTIAFLWITVAAFIWHHEIVTEMFVVPIATTFAFTSVRSNLPGAPAAFGAVIDYYGILPNLGLMTLFSAILLLGVLFRRIGEASDLHRRRKKQTSVDLESQLEKAQGVSRPPTPAAAEEPTHPRPTDPKANPSTTFDLTPSMHPADSLSAVNQPDVEQKVVTSGPEDGTATTIGQELRSRRPAVPRIMSSEKTLFESPAVQSADSAFPGK</sequence>
<feature type="region of interest" description="Disordered" evidence="1">
    <location>
        <begin position="341"/>
        <end position="463"/>
    </location>
</feature>
<evidence type="ECO:0000313" key="4">
    <source>
        <dbReference type="Proteomes" id="UP000620124"/>
    </source>
</evidence>
<reference evidence="3" key="1">
    <citation type="submission" date="2020-05" db="EMBL/GenBank/DDBJ databases">
        <title>Mycena genomes resolve the evolution of fungal bioluminescence.</title>
        <authorList>
            <person name="Tsai I.J."/>
        </authorList>
    </citation>
    <scope>NUCLEOTIDE SEQUENCE</scope>
    <source>
        <strain evidence="3">CCC161011</strain>
    </source>
</reference>
<dbReference type="Proteomes" id="UP000620124">
    <property type="component" value="Unassembled WGS sequence"/>
</dbReference>
<feature type="transmembrane region" description="Helical" evidence="2">
    <location>
        <begin position="31"/>
        <end position="56"/>
    </location>
</feature>
<protein>
    <submittedName>
        <fullName evidence="3">Uncharacterized protein</fullName>
    </submittedName>
</protein>
<keyword evidence="2" id="KW-1133">Transmembrane helix</keyword>
<comment type="caution">
    <text evidence="3">The sequence shown here is derived from an EMBL/GenBank/DDBJ whole genome shotgun (WGS) entry which is preliminary data.</text>
</comment>
<feature type="transmembrane region" description="Helical" evidence="2">
    <location>
        <begin position="314"/>
        <end position="334"/>
    </location>
</feature>
<organism evidence="3 4">
    <name type="scientific">Mycena venus</name>
    <dbReference type="NCBI Taxonomy" id="2733690"/>
    <lineage>
        <taxon>Eukaryota</taxon>
        <taxon>Fungi</taxon>
        <taxon>Dikarya</taxon>
        <taxon>Basidiomycota</taxon>
        <taxon>Agaricomycotina</taxon>
        <taxon>Agaricomycetes</taxon>
        <taxon>Agaricomycetidae</taxon>
        <taxon>Agaricales</taxon>
        <taxon>Marasmiineae</taxon>
        <taxon>Mycenaceae</taxon>
        <taxon>Mycena</taxon>
    </lineage>
</organism>
<keyword evidence="4" id="KW-1185">Reference proteome</keyword>
<dbReference type="OrthoDB" id="2923771at2759"/>
<evidence type="ECO:0000256" key="2">
    <source>
        <dbReference type="SAM" id="Phobius"/>
    </source>
</evidence>
<name>A0A8H7DBI3_9AGAR</name>